<dbReference type="InterPro" id="IPR023578">
    <property type="entry name" value="Ras_GEF_dom_sf"/>
</dbReference>
<dbReference type="SUPFAM" id="SSF48366">
    <property type="entry name" value="Ras GEF"/>
    <property type="match status" value="1"/>
</dbReference>
<evidence type="ECO:0000313" key="5">
    <source>
        <dbReference type="Ensembl" id="ENSCCRP00015008856.1"/>
    </source>
</evidence>
<keyword evidence="1 2" id="KW-0344">Guanine-nucleotide releasing factor</keyword>
<protein>
    <submittedName>
        <fullName evidence="5">Ral GEF with PH domain and SH3 binding motif 2</fullName>
    </submittedName>
</protein>
<feature type="compositionally biased region" description="Low complexity" evidence="3">
    <location>
        <begin position="343"/>
        <end position="357"/>
    </location>
</feature>
<dbReference type="PROSITE" id="PS50009">
    <property type="entry name" value="RASGEF_CAT"/>
    <property type="match status" value="1"/>
</dbReference>
<reference evidence="5" key="1">
    <citation type="submission" date="2025-08" db="UniProtKB">
        <authorList>
            <consortium name="Ensembl"/>
        </authorList>
    </citation>
    <scope>IDENTIFICATION</scope>
</reference>
<feature type="domain" description="Ras-GEF" evidence="4">
    <location>
        <begin position="57"/>
        <end position="254"/>
    </location>
</feature>
<dbReference type="GO" id="GO:0005886">
    <property type="term" value="C:plasma membrane"/>
    <property type="evidence" value="ECO:0007669"/>
    <property type="project" value="TreeGrafter"/>
</dbReference>
<dbReference type="Proteomes" id="UP000694700">
    <property type="component" value="Unplaced"/>
</dbReference>
<dbReference type="InterPro" id="IPR008937">
    <property type="entry name" value="Ras-like_GEF"/>
</dbReference>
<sequence>IVSDGLVIMDVPNGQLSVSTFMTPASERSSSSESLSEKGPSELKSFDAVVFDVLKVTPEEYAGQITLMDAPVFKAIQPEELSSCGWNKKEKHSSAPNAVAFTRRFNQKLCDMNSLHAVMAVVSALQSAPIFRLNKTWALLSRKDKATFERLEYLMSKEDNYKRLRDYISSQSMTSCIPYLGIYLSDLTYIDSAYPSTGSILENEQRSNLMNNILRIISDLQRSVEYEIFLEQLSLKIEPPASSTPRTTASREDLTGPDTSASPLCGRRGNVAEGALPKIPPTPPSPRNLITYGHRKCHSLGYNFIHKTNTVEFKSATFPNAGSRHLLDDSVLESHTPTRGQAESSTLSSGISLGSSEGSELSEEMSWPAFERTRFYHSLGPVSRVGRISCRGALRSSSSAESEELAVHLYPGAVTVQGVLRRKTVLKEGKKPTVAAWTKYWVALCGTQLYYYTAKSLKATERKHFKSTASKSVSVLGLMAMMADDPEHPDTKRLTIYQYMIISGNRMNALLWFKHLSAACQSNRQQVPANLMSFE</sequence>
<organism evidence="5 6">
    <name type="scientific">Cyprinus carpio</name>
    <name type="common">Common carp</name>
    <dbReference type="NCBI Taxonomy" id="7962"/>
    <lineage>
        <taxon>Eukaryota</taxon>
        <taxon>Metazoa</taxon>
        <taxon>Chordata</taxon>
        <taxon>Craniata</taxon>
        <taxon>Vertebrata</taxon>
        <taxon>Euteleostomi</taxon>
        <taxon>Actinopterygii</taxon>
        <taxon>Neopterygii</taxon>
        <taxon>Teleostei</taxon>
        <taxon>Ostariophysi</taxon>
        <taxon>Cypriniformes</taxon>
        <taxon>Cyprinidae</taxon>
        <taxon>Cyprininae</taxon>
        <taxon>Cyprinus</taxon>
    </lineage>
</organism>
<evidence type="ECO:0000313" key="6">
    <source>
        <dbReference type="Proteomes" id="UP000694700"/>
    </source>
</evidence>
<dbReference type="PANTHER" id="PTHR23113">
    <property type="entry name" value="GUANINE NUCLEOTIDE EXCHANGE FACTOR"/>
    <property type="match status" value="1"/>
</dbReference>
<dbReference type="InterPro" id="IPR001849">
    <property type="entry name" value="PH_domain"/>
</dbReference>
<evidence type="ECO:0000256" key="2">
    <source>
        <dbReference type="PROSITE-ProRule" id="PRU00168"/>
    </source>
</evidence>
<accession>A0A8C1SN76</accession>
<dbReference type="AlphaFoldDB" id="A0A8C1SN76"/>
<dbReference type="InterPro" id="IPR001895">
    <property type="entry name" value="RASGEF_cat_dom"/>
</dbReference>
<proteinExistence type="predicted"/>
<dbReference type="SMART" id="SM00147">
    <property type="entry name" value="RasGEF"/>
    <property type="match status" value="1"/>
</dbReference>
<feature type="region of interest" description="Disordered" evidence="3">
    <location>
        <begin position="336"/>
        <end position="357"/>
    </location>
</feature>
<dbReference type="Gene3D" id="1.10.840.10">
    <property type="entry name" value="Ras guanine-nucleotide exchange factors catalytic domain"/>
    <property type="match status" value="2"/>
</dbReference>
<dbReference type="InterPro" id="IPR011993">
    <property type="entry name" value="PH-like_dom_sf"/>
</dbReference>
<feature type="region of interest" description="Disordered" evidence="3">
    <location>
        <begin position="240"/>
        <end position="267"/>
    </location>
</feature>
<dbReference type="InterPro" id="IPR036964">
    <property type="entry name" value="RASGEF_cat_dom_sf"/>
</dbReference>
<dbReference type="Pfam" id="PF00617">
    <property type="entry name" value="RasGEF"/>
    <property type="match status" value="2"/>
</dbReference>
<dbReference type="Ensembl" id="ENSCCRT00015009206.1">
    <property type="protein sequence ID" value="ENSCCRP00015008856.1"/>
    <property type="gene ID" value="ENSCCRG00015003769.1"/>
</dbReference>
<dbReference type="Gene3D" id="2.30.29.30">
    <property type="entry name" value="Pleckstrin-homology domain (PH domain)/Phosphotyrosine-binding domain (PTB)"/>
    <property type="match status" value="1"/>
</dbReference>
<dbReference type="SUPFAM" id="SSF50729">
    <property type="entry name" value="PH domain-like"/>
    <property type="match status" value="1"/>
</dbReference>
<evidence type="ECO:0000256" key="3">
    <source>
        <dbReference type="SAM" id="MobiDB-lite"/>
    </source>
</evidence>
<name>A0A8C1SN76_CYPCA</name>
<dbReference type="CDD" id="cd13310">
    <property type="entry name" value="PH_RalGPS1_2"/>
    <property type="match status" value="1"/>
</dbReference>
<dbReference type="SMART" id="SM00233">
    <property type="entry name" value="PH"/>
    <property type="match status" value="1"/>
</dbReference>
<dbReference type="GO" id="GO:0005085">
    <property type="term" value="F:guanyl-nucleotide exchange factor activity"/>
    <property type="evidence" value="ECO:0007669"/>
    <property type="project" value="UniProtKB-KW"/>
</dbReference>
<evidence type="ECO:0000259" key="4">
    <source>
        <dbReference type="PROSITE" id="PS50009"/>
    </source>
</evidence>
<evidence type="ECO:0000256" key="1">
    <source>
        <dbReference type="ARBA" id="ARBA00022658"/>
    </source>
</evidence>
<dbReference type="GO" id="GO:0007265">
    <property type="term" value="P:Ras protein signal transduction"/>
    <property type="evidence" value="ECO:0007669"/>
    <property type="project" value="TreeGrafter"/>
</dbReference>
<dbReference type="PANTHER" id="PTHR23113:SF357">
    <property type="entry name" value="RAS-SPECIFIC GUANINE NUCLEOTIDE-RELEASING FACTOR RALGPS2"/>
    <property type="match status" value="1"/>
</dbReference>